<organism evidence="1 2">
    <name type="scientific">Eumeta variegata</name>
    <name type="common">Bagworm moth</name>
    <name type="synonym">Eumeta japonica</name>
    <dbReference type="NCBI Taxonomy" id="151549"/>
    <lineage>
        <taxon>Eukaryota</taxon>
        <taxon>Metazoa</taxon>
        <taxon>Ecdysozoa</taxon>
        <taxon>Arthropoda</taxon>
        <taxon>Hexapoda</taxon>
        <taxon>Insecta</taxon>
        <taxon>Pterygota</taxon>
        <taxon>Neoptera</taxon>
        <taxon>Endopterygota</taxon>
        <taxon>Lepidoptera</taxon>
        <taxon>Glossata</taxon>
        <taxon>Ditrysia</taxon>
        <taxon>Tineoidea</taxon>
        <taxon>Psychidae</taxon>
        <taxon>Oiketicinae</taxon>
        <taxon>Eumeta</taxon>
    </lineage>
</organism>
<reference evidence="1 2" key="1">
    <citation type="journal article" date="2019" name="Commun. Biol.">
        <title>The bagworm genome reveals a unique fibroin gene that provides high tensile strength.</title>
        <authorList>
            <person name="Kono N."/>
            <person name="Nakamura H."/>
            <person name="Ohtoshi R."/>
            <person name="Tomita M."/>
            <person name="Numata K."/>
            <person name="Arakawa K."/>
        </authorList>
    </citation>
    <scope>NUCLEOTIDE SEQUENCE [LARGE SCALE GENOMIC DNA]</scope>
</reference>
<dbReference type="Proteomes" id="UP000299102">
    <property type="component" value="Unassembled WGS sequence"/>
</dbReference>
<name>A0A4C1YDC2_EUMVA</name>
<dbReference type="EMBL" id="BGZK01001206">
    <property type="protein sequence ID" value="GBP74381.1"/>
    <property type="molecule type" value="Genomic_DNA"/>
</dbReference>
<comment type="caution">
    <text evidence="1">The sequence shown here is derived from an EMBL/GenBank/DDBJ whole genome shotgun (WGS) entry which is preliminary data.</text>
</comment>
<sequence>MQKQTEGYPPMSISMECLRSDKTFSRDQEHFRSGERRRITLVKGIRDRHADQISRARALRMALPRADSPLYDVTLSRGGPRLDLKTDLKTWCHSSATRDILVSGLKLTTRDLGSIMLT</sequence>
<accession>A0A4C1YDC2</accession>
<gene>
    <name evidence="1" type="ORF">EVAR_80135_1</name>
</gene>
<protein>
    <submittedName>
        <fullName evidence="1">Uncharacterized protein</fullName>
    </submittedName>
</protein>
<evidence type="ECO:0000313" key="1">
    <source>
        <dbReference type="EMBL" id="GBP74381.1"/>
    </source>
</evidence>
<dbReference type="AlphaFoldDB" id="A0A4C1YDC2"/>
<evidence type="ECO:0000313" key="2">
    <source>
        <dbReference type="Proteomes" id="UP000299102"/>
    </source>
</evidence>
<keyword evidence="2" id="KW-1185">Reference proteome</keyword>
<proteinExistence type="predicted"/>